<protein>
    <recommendedName>
        <fullName evidence="1">Integrase catalytic domain-containing protein</fullName>
    </recommendedName>
</protein>
<evidence type="ECO:0000313" key="2">
    <source>
        <dbReference type="EMBL" id="MDQ0546726.1"/>
    </source>
</evidence>
<dbReference type="PROSITE" id="PS50994">
    <property type="entry name" value="INTEGRASE"/>
    <property type="match status" value="1"/>
</dbReference>
<dbReference type="InterPro" id="IPR036397">
    <property type="entry name" value="RNaseH_sf"/>
</dbReference>
<dbReference type="SUPFAM" id="SSF53098">
    <property type="entry name" value="Ribonuclease H-like"/>
    <property type="match status" value="1"/>
</dbReference>
<comment type="caution">
    <text evidence="2">The sequence shown here is derived from an EMBL/GenBank/DDBJ whole genome shotgun (WGS) entry which is preliminary data.</text>
</comment>
<proteinExistence type="predicted"/>
<dbReference type="EMBL" id="JAUSWL010000017">
    <property type="protein sequence ID" value="MDQ0546726.1"/>
    <property type="molecule type" value="Genomic_DNA"/>
</dbReference>
<dbReference type="GO" id="GO:0015074">
    <property type="term" value="P:DNA integration"/>
    <property type="evidence" value="ECO:0007669"/>
    <property type="project" value="InterPro"/>
</dbReference>
<accession>A0AAJ1TXE8</accession>
<dbReference type="AlphaFoldDB" id="A0AAJ1TXE8"/>
<dbReference type="Proteomes" id="UP001223420">
    <property type="component" value="Unassembled WGS sequence"/>
</dbReference>
<sequence length="318" mass="35840">MLTDIATGWTECAPLLFREQTLLVGVLREVCARMPFPLLGFDSDNDSVFINETVRDYCLAERIEFTRCRPYRKNDQAHVEQKNGAIVRRIVGYRRFDGMAAARELAALYARTRLFVNAFQPSFKLAEKERDGARVRKRYHPPATPFDRLLAGPRTSDEVRRRVEALRVDLDPVQLLAEIRSGQQALVAIADSSVALPVDTPASSIPVADFLAGLRTACRMGEVRPTAQPTLKPKRGRRRPDPLVAVTDELRSWFEADPAQTGSELLLRLQKSDPDRYPDALLRTVQRRLKIWRREIASRLVCGIPSQTPAVSISGTYA</sequence>
<name>A0AAJ1TXE8_9HYPH</name>
<dbReference type="Gene3D" id="3.30.420.10">
    <property type="entry name" value="Ribonuclease H-like superfamily/Ribonuclease H"/>
    <property type="match status" value="1"/>
</dbReference>
<dbReference type="GO" id="GO:0003676">
    <property type="term" value="F:nucleic acid binding"/>
    <property type="evidence" value="ECO:0007669"/>
    <property type="project" value="InterPro"/>
</dbReference>
<dbReference type="InterPro" id="IPR001584">
    <property type="entry name" value="Integrase_cat-core"/>
</dbReference>
<gene>
    <name evidence="2" type="ORF">QO001_005678</name>
</gene>
<organism evidence="2 3">
    <name type="scientific">Methylobacterium brachiatum</name>
    <dbReference type="NCBI Taxonomy" id="269660"/>
    <lineage>
        <taxon>Bacteria</taxon>
        <taxon>Pseudomonadati</taxon>
        <taxon>Pseudomonadota</taxon>
        <taxon>Alphaproteobacteria</taxon>
        <taxon>Hyphomicrobiales</taxon>
        <taxon>Methylobacteriaceae</taxon>
        <taxon>Methylobacterium</taxon>
    </lineage>
</organism>
<evidence type="ECO:0000313" key="3">
    <source>
        <dbReference type="Proteomes" id="UP001223420"/>
    </source>
</evidence>
<reference evidence="2" key="1">
    <citation type="submission" date="2023-07" db="EMBL/GenBank/DDBJ databases">
        <title>Genomic Encyclopedia of Type Strains, Phase IV (KMG-IV): sequencing the most valuable type-strain genomes for metagenomic binning, comparative biology and taxonomic classification.</title>
        <authorList>
            <person name="Goeker M."/>
        </authorList>
    </citation>
    <scope>NUCLEOTIDE SEQUENCE</scope>
    <source>
        <strain evidence="2">DSM 19569</strain>
    </source>
</reference>
<evidence type="ECO:0000259" key="1">
    <source>
        <dbReference type="PROSITE" id="PS50994"/>
    </source>
</evidence>
<feature type="domain" description="Integrase catalytic" evidence="1">
    <location>
        <begin position="1"/>
        <end position="153"/>
    </location>
</feature>
<dbReference type="InterPro" id="IPR012337">
    <property type="entry name" value="RNaseH-like_sf"/>
</dbReference>